<name>F4LQF2_TREBD</name>
<organism evidence="2 3">
    <name type="scientific">Treponema brennaborense (strain DSM 12168 / CIP 105900 / DD5/3)</name>
    <dbReference type="NCBI Taxonomy" id="906968"/>
    <lineage>
        <taxon>Bacteria</taxon>
        <taxon>Pseudomonadati</taxon>
        <taxon>Spirochaetota</taxon>
        <taxon>Spirochaetia</taxon>
        <taxon>Spirochaetales</taxon>
        <taxon>Treponemataceae</taxon>
        <taxon>Treponema</taxon>
    </lineage>
</organism>
<proteinExistence type="predicted"/>
<keyword evidence="3" id="KW-1185">Reference proteome</keyword>
<evidence type="ECO:0000313" key="3">
    <source>
        <dbReference type="Proteomes" id="UP000006546"/>
    </source>
</evidence>
<accession>F4LQF2</accession>
<dbReference type="eggNOG" id="ENOG5033Q9N">
    <property type="taxonomic scope" value="Bacteria"/>
</dbReference>
<dbReference type="KEGG" id="tbe:Trebr_1739"/>
<protein>
    <submittedName>
        <fullName evidence="2">Uncharacterized protein</fullName>
    </submittedName>
</protein>
<keyword evidence="1" id="KW-0732">Signal</keyword>
<feature type="chain" id="PRO_5003316916" evidence="1">
    <location>
        <begin position="29"/>
        <end position="997"/>
    </location>
</feature>
<dbReference type="HOGENOM" id="CLU_011448_0_0_12"/>
<evidence type="ECO:0000256" key="1">
    <source>
        <dbReference type="SAM" id="SignalP"/>
    </source>
</evidence>
<reference evidence="3" key="1">
    <citation type="submission" date="2011-04" db="EMBL/GenBank/DDBJ databases">
        <title>The complete genome of Treponema brennaborense DSM 12168.</title>
        <authorList>
            <person name="Lucas S."/>
            <person name="Han J."/>
            <person name="Lapidus A."/>
            <person name="Bruce D."/>
            <person name="Goodwin L."/>
            <person name="Pitluck S."/>
            <person name="Peters L."/>
            <person name="Kyrpides N."/>
            <person name="Mavromatis K."/>
            <person name="Ivanova N."/>
            <person name="Mikhailova N."/>
            <person name="Pagani I."/>
            <person name="Teshima H."/>
            <person name="Detter J.C."/>
            <person name="Tapia R."/>
            <person name="Han C."/>
            <person name="Land M."/>
            <person name="Hauser L."/>
            <person name="Markowitz V."/>
            <person name="Cheng J.-F."/>
            <person name="Hugenholtz P."/>
            <person name="Woyke T."/>
            <person name="Wu D."/>
            <person name="Gronow S."/>
            <person name="Wellnitz S."/>
            <person name="Brambilla E."/>
            <person name="Klenk H.-P."/>
            <person name="Eisen J.A."/>
        </authorList>
    </citation>
    <scope>NUCLEOTIDE SEQUENCE [LARGE SCALE GENOMIC DNA]</scope>
    <source>
        <strain evidence="3">DSM 12168 / CIP 105900 / DD5/3</strain>
    </source>
</reference>
<dbReference type="STRING" id="906968.Trebr_1739"/>
<evidence type="ECO:0000313" key="2">
    <source>
        <dbReference type="EMBL" id="AEE17161.1"/>
    </source>
</evidence>
<dbReference type="EMBL" id="CP002696">
    <property type="protein sequence ID" value="AEE17161.1"/>
    <property type="molecule type" value="Genomic_DNA"/>
</dbReference>
<dbReference type="Proteomes" id="UP000006546">
    <property type="component" value="Chromosome"/>
</dbReference>
<dbReference type="AlphaFoldDB" id="F4LQF2"/>
<feature type="signal peptide" evidence="1">
    <location>
        <begin position="1"/>
        <end position="28"/>
    </location>
</feature>
<sequence length="997" mass="110260">MKELFGWFTIKKTLILLFSCIVSLLPLAAAGKQDADFRQIDTLIEQRNYNEALIRLNEYIRQHPENFDGAQKRISRIMDARSLYSELADRLIDVLLDEPANDEKKLQMIAELESMEKNPTTANTNFIKETKVAAQFTFFRAKYAERMENGARFVDENRFVPAVNEFYAGLELYREDFFEQDYPDSITQPIVQALADIDGAVLEYENMQTRLNEAYQAFADALSAGNLAYARERFALFSSVMAEFASVRNVLFQSGQLFKNTFARMSSEYPDLTEASFPAFAYRFTLGRSGDTRSGLVGVLDTHCSRLMAELENAAAAQVRSFSVSADTQLASDSLFAYPAQHGDARSSFDSASGFAELGVALHGLYGLFETADGLSSPAMDAVFPDRMRRTAEVASDGTECLDTVRQLVQTARSVDETAETIDPAAALRSDSRLFQNALLAFIDAAGTAGERVAEIARRAAQYAEAEETTVALLQRLVSESALYADSLKSSMWLKLARFYAAGADGIAADYESQYAGAEALLQGTSDANGYVYPAESAEAGRQLLAQLPQDRARVAAVAPELVAAPAAAAEESLSRIDSSLAALDRIAADTAALITAAQERAVLAARAQNEADLRYNQAVQAMNAANFDTARTNLQRARAKYSESLSYQESSFLRERSDRILSELDASINRAENEVVVREVRSLKTQAKTAYYNGNFETAESLLIRARTRWSTTNVEEDLEITNLLSLVGTALSMKTGRVIPPTAPLYPEMSQILNIANQYYVQGKQLIADGKRSDAELILNQAKTKLRELQLVYPLNQEASLLTLRIDQLVNPSDFASLFENKIAAAKNDYKDPDKRQSAYTDLVDLYEINPSYPGLKQLLYDVEIEIGIRRKPVDTTALSRSASLTKEVSALVDAAGRDELKLRQALVKIDEAIGLNPENTDAMLLKDRIQTTIGGQSVYVLSAADEALYQQSVQELQKGNTIEAMALIEQLLKNPVNKRSFKILELQKRIESLL</sequence>
<gene>
    <name evidence="2" type="ordered locus">Trebr_1739</name>
</gene>